<protein>
    <submittedName>
        <fullName evidence="4">Ligand-binding SRPBCC domain protein family</fullName>
    </submittedName>
</protein>
<evidence type="ECO:0000259" key="3">
    <source>
        <dbReference type="Pfam" id="PF08327"/>
    </source>
</evidence>
<dbReference type="EMBL" id="CADCVK010000015">
    <property type="protein sequence ID" value="CAA9464145.1"/>
    <property type="molecule type" value="Genomic_DNA"/>
</dbReference>
<accession>A0A6J4R832</accession>
<dbReference type="InterPro" id="IPR023393">
    <property type="entry name" value="START-like_dom_sf"/>
</dbReference>
<feature type="domain" description="Activator of Hsp90 ATPase homologue 1/2-like C-terminal" evidence="3">
    <location>
        <begin position="18"/>
        <end position="137"/>
    </location>
</feature>
<sequence>MRIEDVPSVKVQMLIRRPVGEVFRAFVDPAVTTRFWFTKSSGKLEPSAEVRWEWEMHDVSTTLKVKDVEENSRILIEWDPDSPREVEWRFFSGQGDTTLVTIAERGFKGNGDEIVAQAIGSTGGFTFLLAGLKALLEHDVELNLTGDAFPDGFDSLGEQRKTTVYSRRAGEARRNADEPDHRRSPTLPSRISGTHRGDS</sequence>
<dbReference type="Pfam" id="PF08327">
    <property type="entry name" value="AHSA1"/>
    <property type="match status" value="1"/>
</dbReference>
<evidence type="ECO:0000313" key="4">
    <source>
        <dbReference type="EMBL" id="CAA9464145.1"/>
    </source>
</evidence>
<feature type="region of interest" description="Disordered" evidence="2">
    <location>
        <begin position="160"/>
        <end position="199"/>
    </location>
</feature>
<comment type="similarity">
    <text evidence="1">Belongs to the AHA1 family.</text>
</comment>
<dbReference type="CDD" id="cd08901">
    <property type="entry name" value="SRPBCC_CalC_Aha1-like_8"/>
    <property type="match status" value="1"/>
</dbReference>
<dbReference type="InterPro" id="IPR013538">
    <property type="entry name" value="ASHA1/2-like_C"/>
</dbReference>
<dbReference type="SUPFAM" id="SSF55961">
    <property type="entry name" value="Bet v1-like"/>
    <property type="match status" value="1"/>
</dbReference>
<gene>
    <name evidence="4" type="ORF">AVDCRST_MAG12-98</name>
</gene>
<feature type="compositionally biased region" description="Basic and acidic residues" evidence="2">
    <location>
        <begin position="168"/>
        <end position="183"/>
    </location>
</feature>
<organism evidence="4">
    <name type="scientific">uncultured Rubrobacteraceae bacterium</name>
    <dbReference type="NCBI Taxonomy" id="349277"/>
    <lineage>
        <taxon>Bacteria</taxon>
        <taxon>Bacillati</taxon>
        <taxon>Actinomycetota</taxon>
        <taxon>Rubrobacteria</taxon>
        <taxon>Rubrobacterales</taxon>
        <taxon>Rubrobacteraceae</taxon>
        <taxon>environmental samples</taxon>
    </lineage>
</organism>
<dbReference type="AlphaFoldDB" id="A0A6J4R832"/>
<evidence type="ECO:0000256" key="1">
    <source>
        <dbReference type="ARBA" id="ARBA00006817"/>
    </source>
</evidence>
<proteinExistence type="inferred from homology"/>
<dbReference type="Gene3D" id="3.30.530.20">
    <property type="match status" value="1"/>
</dbReference>
<name>A0A6J4R832_9ACTN</name>
<reference evidence="4" key="1">
    <citation type="submission" date="2020-02" db="EMBL/GenBank/DDBJ databases">
        <authorList>
            <person name="Meier V. D."/>
        </authorList>
    </citation>
    <scope>NUCLEOTIDE SEQUENCE</scope>
    <source>
        <strain evidence="4">AVDCRST_MAG12</strain>
    </source>
</reference>
<evidence type="ECO:0000256" key="2">
    <source>
        <dbReference type="SAM" id="MobiDB-lite"/>
    </source>
</evidence>